<evidence type="ECO:0000256" key="3">
    <source>
        <dbReference type="SAM" id="SignalP"/>
    </source>
</evidence>
<sequence>MKVKRILSGLLAVAMVFSLTACSGIMEPKKNDGKKTVGIAMPTKTLERWNRDGAYLKKKFEDAGYNVELTYSDNKIDQQVKDIESLIADDVNLLLVATIDGESMTQVLRDAKDMGIPVIAYDRLIRESDAIDYYVSFDNYKVGQMQGQFVIDKFGLDLKDKSKSYNIEFTAGDPADNNATYFFNGAYDTLKPYLDAGILKVPSKQTKFDQVATKAWDTATAMTRFQNILGSNYSKGKQLDAVVCSNDATALGVLQAIDSDYAGDNKVLLTGQDADEANLAKIVDGKQTMTIYKTSANEAEVAIDVGKAILNGEKPDADLIKKANWDFSCKYDTKTYDNGKKVVPSYLLTPVVVTKDNLQKELIDTGYYKLDKKGYPKNAN</sequence>
<dbReference type="InterPro" id="IPR050555">
    <property type="entry name" value="Bact_Solute-Bind_Prot2"/>
</dbReference>
<protein>
    <submittedName>
        <fullName evidence="5">Sugar-binding protein</fullName>
    </submittedName>
</protein>
<gene>
    <name evidence="5" type="ORF">H8S07_11400</name>
</gene>
<reference evidence="5 6" key="1">
    <citation type="submission" date="2020-08" db="EMBL/GenBank/DDBJ databases">
        <title>Genome public.</title>
        <authorList>
            <person name="Liu C."/>
            <person name="Sun Q."/>
        </authorList>
    </citation>
    <scope>NUCLEOTIDE SEQUENCE [LARGE SCALE GENOMIC DNA]</scope>
    <source>
        <strain evidence="5 6">NSJ-36</strain>
    </source>
</reference>
<evidence type="ECO:0000256" key="1">
    <source>
        <dbReference type="ARBA" id="ARBA00004196"/>
    </source>
</evidence>
<dbReference type="Gene3D" id="3.40.50.2300">
    <property type="match status" value="2"/>
</dbReference>
<proteinExistence type="predicted"/>
<evidence type="ECO:0000313" key="5">
    <source>
        <dbReference type="EMBL" id="MBC5665857.1"/>
    </source>
</evidence>
<evidence type="ECO:0000313" key="6">
    <source>
        <dbReference type="Proteomes" id="UP000647235"/>
    </source>
</evidence>
<organism evidence="5 6">
    <name type="scientific">Dorea hominis</name>
    <dbReference type="NCBI Taxonomy" id="2763040"/>
    <lineage>
        <taxon>Bacteria</taxon>
        <taxon>Bacillati</taxon>
        <taxon>Bacillota</taxon>
        <taxon>Clostridia</taxon>
        <taxon>Lachnospirales</taxon>
        <taxon>Lachnospiraceae</taxon>
        <taxon>Dorea</taxon>
    </lineage>
</organism>
<name>A0ABR7EWY4_9FIRM</name>
<feature type="signal peptide" evidence="3">
    <location>
        <begin position="1"/>
        <end position="23"/>
    </location>
</feature>
<keyword evidence="2 3" id="KW-0732">Signal</keyword>
<dbReference type="CDD" id="cd19994">
    <property type="entry name" value="PBP1_ChvE"/>
    <property type="match status" value="1"/>
</dbReference>
<dbReference type="EMBL" id="JACOOY010000016">
    <property type="protein sequence ID" value="MBC5665857.1"/>
    <property type="molecule type" value="Genomic_DNA"/>
</dbReference>
<dbReference type="PANTHER" id="PTHR30036:SF1">
    <property type="entry name" value="D-XYLOSE-BINDING PERIPLASMIC PROTEIN"/>
    <property type="match status" value="1"/>
</dbReference>
<keyword evidence="6" id="KW-1185">Reference proteome</keyword>
<dbReference type="Proteomes" id="UP000647235">
    <property type="component" value="Unassembled WGS sequence"/>
</dbReference>
<dbReference type="PANTHER" id="PTHR30036">
    <property type="entry name" value="D-XYLOSE-BINDING PERIPLASMIC PROTEIN"/>
    <property type="match status" value="1"/>
</dbReference>
<feature type="chain" id="PRO_5045281887" evidence="3">
    <location>
        <begin position="24"/>
        <end position="380"/>
    </location>
</feature>
<dbReference type="InterPro" id="IPR025997">
    <property type="entry name" value="SBP_2_dom"/>
</dbReference>
<accession>A0ABR7EWY4</accession>
<dbReference type="InterPro" id="IPR028082">
    <property type="entry name" value="Peripla_BP_I"/>
</dbReference>
<dbReference type="RefSeq" id="WP_117537727.1">
    <property type="nucleotide sequence ID" value="NZ_JACOOY010000016.1"/>
</dbReference>
<feature type="domain" description="Periplasmic binding protein" evidence="4">
    <location>
        <begin position="37"/>
        <end position="314"/>
    </location>
</feature>
<evidence type="ECO:0000259" key="4">
    <source>
        <dbReference type="Pfam" id="PF13407"/>
    </source>
</evidence>
<dbReference type="Pfam" id="PF13407">
    <property type="entry name" value="Peripla_BP_4"/>
    <property type="match status" value="1"/>
</dbReference>
<dbReference type="SUPFAM" id="SSF53822">
    <property type="entry name" value="Periplasmic binding protein-like I"/>
    <property type="match status" value="1"/>
</dbReference>
<evidence type="ECO:0000256" key="2">
    <source>
        <dbReference type="ARBA" id="ARBA00022729"/>
    </source>
</evidence>
<comment type="caution">
    <text evidence="5">The sequence shown here is derived from an EMBL/GenBank/DDBJ whole genome shotgun (WGS) entry which is preliminary data.</text>
</comment>
<comment type="subcellular location">
    <subcellularLocation>
        <location evidence="1">Cell envelope</location>
    </subcellularLocation>
</comment>
<dbReference type="PROSITE" id="PS51257">
    <property type="entry name" value="PROKAR_LIPOPROTEIN"/>
    <property type="match status" value="1"/>
</dbReference>